<dbReference type="EMBL" id="JADCNL010000012">
    <property type="protein sequence ID" value="KAG0458565.1"/>
    <property type="molecule type" value="Genomic_DNA"/>
</dbReference>
<keyword evidence="3" id="KW-1185">Reference proteome</keyword>
<organism evidence="2 3">
    <name type="scientific">Vanilla planifolia</name>
    <name type="common">Vanilla</name>
    <dbReference type="NCBI Taxonomy" id="51239"/>
    <lineage>
        <taxon>Eukaryota</taxon>
        <taxon>Viridiplantae</taxon>
        <taxon>Streptophyta</taxon>
        <taxon>Embryophyta</taxon>
        <taxon>Tracheophyta</taxon>
        <taxon>Spermatophyta</taxon>
        <taxon>Magnoliopsida</taxon>
        <taxon>Liliopsida</taxon>
        <taxon>Asparagales</taxon>
        <taxon>Orchidaceae</taxon>
        <taxon>Vanilloideae</taxon>
        <taxon>Vanilleae</taxon>
        <taxon>Vanilla</taxon>
    </lineage>
</organism>
<dbReference type="Proteomes" id="UP000636800">
    <property type="component" value="Chromosome 12"/>
</dbReference>
<evidence type="ECO:0000313" key="3">
    <source>
        <dbReference type="Proteomes" id="UP000636800"/>
    </source>
</evidence>
<reference evidence="2 3" key="1">
    <citation type="journal article" date="2020" name="Nat. Food">
        <title>A phased Vanilla planifolia genome enables genetic improvement of flavour and production.</title>
        <authorList>
            <person name="Hasing T."/>
            <person name="Tang H."/>
            <person name="Brym M."/>
            <person name="Khazi F."/>
            <person name="Huang T."/>
            <person name="Chambers A.H."/>
        </authorList>
    </citation>
    <scope>NUCLEOTIDE SEQUENCE [LARGE SCALE GENOMIC DNA]</scope>
    <source>
        <tissue evidence="2">Leaf</tissue>
    </source>
</reference>
<evidence type="ECO:0000313" key="2">
    <source>
        <dbReference type="EMBL" id="KAG0458565.1"/>
    </source>
</evidence>
<comment type="caution">
    <text evidence="2">The sequence shown here is derived from an EMBL/GenBank/DDBJ whole genome shotgun (WGS) entry which is preliminary data.</text>
</comment>
<name>A0A835PTX1_VANPL</name>
<protein>
    <submittedName>
        <fullName evidence="2">Uncharacterized protein</fullName>
    </submittedName>
</protein>
<accession>A0A835PTX1</accession>
<proteinExistence type="predicted"/>
<feature type="region of interest" description="Disordered" evidence="1">
    <location>
        <begin position="20"/>
        <end position="44"/>
    </location>
</feature>
<evidence type="ECO:0000256" key="1">
    <source>
        <dbReference type="SAM" id="MobiDB-lite"/>
    </source>
</evidence>
<sequence>MEKYLLTTFLALKIEKKKKRKEKPSAALQLCNSTSSTSTSPTRAMKVLPSTVGRRTMRKTTSIHHHGSCIVHEGSSFEGMSSFSFSSTCLSSFLLTTISTAAYYSPLYSFIAGFYVDRLTPWCDG</sequence>
<dbReference type="AlphaFoldDB" id="A0A835PTX1"/>
<gene>
    <name evidence="2" type="ORF">HPP92_023722</name>
</gene>